<dbReference type="Gene3D" id="3.40.50.2000">
    <property type="entry name" value="Glycogen Phosphorylase B"/>
    <property type="match status" value="2"/>
</dbReference>
<dbReference type="PANTHER" id="PTHR46401:SF2">
    <property type="entry name" value="GLYCOSYLTRANSFERASE WBBK-RELATED"/>
    <property type="match status" value="1"/>
</dbReference>
<dbReference type="AlphaFoldDB" id="A0A2M8L687"/>
<feature type="domain" description="Glycosyl transferase family 1" evidence="2">
    <location>
        <begin position="195"/>
        <end position="354"/>
    </location>
</feature>
<dbReference type="PANTHER" id="PTHR46401">
    <property type="entry name" value="GLYCOSYLTRANSFERASE WBBK-RELATED"/>
    <property type="match status" value="1"/>
</dbReference>
<dbReference type="EMBL" id="PFEL01000017">
    <property type="protein sequence ID" value="PJE69316.1"/>
    <property type="molecule type" value="Genomic_DNA"/>
</dbReference>
<proteinExistence type="predicted"/>
<keyword evidence="1" id="KW-0808">Transferase</keyword>
<comment type="caution">
    <text evidence="3">The sequence shown here is derived from an EMBL/GenBank/DDBJ whole genome shotgun (WGS) entry which is preliminary data.</text>
</comment>
<dbReference type="GO" id="GO:0016757">
    <property type="term" value="F:glycosyltransferase activity"/>
    <property type="evidence" value="ECO:0007669"/>
    <property type="project" value="InterPro"/>
</dbReference>
<reference evidence="4" key="1">
    <citation type="submission" date="2017-09" db="EMBL/GenBank/DDBJ databases">
        <title>Depth-based differentiation of microbial function through sediment-hosted aquifers and enrichment of novel symbionts in the deep terrestrial subsurface.</title>
        <authorList>
            <person name="Probst A.J."/>
            <person name="Ladd B."/>
            <person name="Jarett J.K."/>
            <person name="Geller-Mcgrath D.E."/>
            <person name="Sieber C.M.K."/>
            <person name="Emerson J.B."/>
            <person name="Anantharaman K."/>
            <person name="Thomas B.C."/>
            <person name="Malmstrom R."/>
            <person name="Stieglmeier M."/>
            <person name="Klingl A."/>
            <person name="Woyke T."/>
            <person name="Ryan C.M."/>
            <person name="Banfield J.F."/>
        </authorList>
    </citation>
    <scope>NUCLEOTIDE SEQUENCE [LARGE SCALE GENOMIC DNA]</scope>
</reference>
<accession>A0A2M8L687</accession>
<gene>
    <name evidence="3" type="ORF">COU96_00400</name>
</gene>
<name>A0A2M8L687_9BACT</name>
<dbReference type="SUPFAM" id="SSF53756">
    <property type="entry name" value="UDP-Glycosyltransferase/glycogen phosphorylase"/>
    <property type="match status" value="1"/>
</dbReference>
<dbReference type="Pfam" id="PF00534">
    <property type="entry name" value="Glycos_transf_1"/>
    <property type="match status" value="1"/>
</dbReference>
<dbReference type="InterPro" id="IPR001296">
    <property type="entry name" value="Glyco_trans_1"/>
</dbReference>
<evidence type="ECO:0000259" key="2">
    <source>
        <dbReference type="Pfam" id="PF00534"/>
    </source>
</evidence>
<dbReference type="CDD" id="cd03801">
    <property type="entry name" value="GT4_PimA-like"/>
    <property type="match status" value="1"/>
</dbReference>
<evidence type="ECO:0000313" key="3">
    <source>
        <dbReference type="EMBL" id="PJE69316.1"/>
    </source>
</evidence>
<evidence type="ECO:0000313" key="4">
    <source>
        <dbReference type="Proteomes" id="UP000229500"/>
    </source>
</evidence>
<organism evidence="3 4">
    <name type="scientific">Candidatus Shapirobacteria bacterium CG10_big_fil_rev_8_21_14_0_10_38_14</name>
    <dbReference type="NCBI Taxonomy" id="1974483"/>
    <lineage>
        <taxon>Bacteria</taxon>
        <taxon>Candidatus Shapironibacteriota</taxon>
    </lineage>
</organism>
<protein>
    <recommendedName>
        <fullName evidence="2">Glycosyl transferase family 1 domain-containing protein</fullName>
    </recommendedName>
</protein>
<sequence>MAKIKPRIIAFINSCSQFKTGSDMVFIEIAKRLKDYEMVIVTPSVGKTLCQNCGLRRKFLLTTQNETPEFGNVIITYIKRTFKALFLKIGVKDGDVLLGASDFFTDVLPILWLKLWHRKKKIKWIQHIFHLIPSSRKIPFYSQRISLFLVKHWADKVTVDNSLLKDDLVRKFGFNPQKIIVNYPGIDLHYLEKIKANKKNAYDAIFMAQLRPSKGIFDLIKIWSLVCQQKPELKLGIIGRGKKEIVEAMKKMVKDYDMEKNITFLSYLPDDRAYSMIKSAQVFITPSYEEGFGISMLEAQFLGRPVVAWHLPVFDEIFKKGMVKVKVGDLERFAREVVRLLTDNNFYQKFSKEAVVNAKQYDWDKSVRGEEQIFSSLYANKK</sequence>
<dbReference type="Proteomes" id="UP000229500">
    <property type="component" value="Unassembled WGS sequence"/>
</dbReference>
<evidence type="ECO:0000256" key="1">
    <source>
        <dbReference type="ARBA" id="ARBA00022679"/>
    </source>
</evidence>